<keyword evidence="6 8" id="KW-0560">Oxidoreductase</keyword>
<accession>A0A518DUI1</accession>
<dbReference type="OrthoDB" id="9794954at2"/>
<dbReference type="PANTHER" id="PTHR48109:SF1">
    <property type="entry name" value="DIHYDROOROTATE DEHYDROGENASE (FUMARATE)"/>
    <property type="match status" value="1"/>
</dbReference>
<dbReference type="GO" id="GO:0004589">
    <property type="term" value="F:dihydroorotate dehydrogenase (NAD+) activity"/>
    <property type="evidence" value="ECO:0007669"/>
    <property type="project" value="UniProtKB-EC"/>
</dbReference>
<dbReference type="GO" id="GO:0044205">
    <property type="term" value="P:'de novo' UMP biosynthetic process"/>
    <property type="evidence" value="ECO:0007669"/>
    <property type="project" value="UniProtKB-UniPathway"/>
</dbReference>
<keyword evidence="9" id="KW-1185">Reference proteome</keyword>
<evidence type="ECO:0000313" key="9">
    <source>
        <dbReference type="Proteomes" id="UP000317648"/>
    </source>
</evidence>
<keyword evidence="4" id="KW-0288">FMN</keyword>
<evidence type="ECO:0000256" key="6">
    <source>
        <dbReference type="ARBA" id="ARBA00023002"/>
    </source>
</evidence>
<evidence type="ECO:0000259" key="7">
    <source>
        <dbReference type="Pfam" id="PF01180"/>
    </source>
</evidence>
<dbReference type="GO" id="GO:0005737">
    <property type="term" value="C:cytoplasm"/>
    <property type="evidence" value="ECO:0007669"/>
    <property type="project" value="InterPro"/>
</dbReference>
<dbReference type="GO" id="GO:0006207">
    <property type="term" value="P:'de novo' pyrimidine nucleobase biosynthetic process"/>
    <property type="evidence" value="ECO:0007669"/>
    <property type="project" value="TreeGrafter"/>
</dbReference>
<evidence type="ECO:0000256" key="4">
    <source>
        <dbReference type="ARBA" id="ARBA00022643"/>
    </source>
</evidence>
<dbReference type="InterPro" id="IPR013785">
    <property type="entry name" value="Aldolase_TIM"/>
</dbReference>
<dbReference type="RefSeq" id="WP_145054226.1">
    <property type="nucleotide sequence ID" value="NZ_CP036433.1"/>
</dbReference>
<reference evidence="8 9" key="1">
    <citation type="submission" date="2019-02" db="EMBL/GenBank/DDBJ databases">
        <title>Deep-cultivation of Planctomycetes and their phenomic and genomic characterization uncovers novel biology.</title>
        <authorList>
            <person name="Wiegand S."/>
            <person name="Jogler M."/>
            <person name="Boedeker C."/>
            <person name="Pinto D."/>
            <person name="Vollmers J."/>
            <person name="Rivas-Marin E."/>
            <person name="Kohn T."/>
            <person name="Peeters S.H."/>
            <person name="Heuer A."/>
            <person name="Rast P."/>
            <person name="Oberbeckmann S."/>
            <person name="Bunk B."/>
            <person name="Jeske O."/>
            <person name="Meyerdierks A."/>
            <person name="Storesund J.E."/>
            <person name="Kallscheuer N."/>
            <person name="Luecker S."/>
            <person name="Lage O.M."/>
            <person name="Pohl T."/>
            <person name="Merkel B.J."/>
            <person name="Hornburger P."/>
            <person name="Mueller R.-W."/>
            <person name="Bruemmer F."/>
            <person name="Labrenz M."/>
            <person name="Spormann A.M."/>
            <person name="Op den Camp H."/>
            <person name="Overmann J."/>
            <person name="Amann R."/>
            <person name="Jetten M.S.M."/>
            <person name="Mascher T."/>
            <person name="Medema M.H."/>
            <person name="Devos D.P."/>
            <person name="Kaster A.-K."/>
            <person name="Ovreas L."/>
            <person name="Rohde M."/>
            <person name="Galperin M.Y."/>
            <person name="Jogler C."/>
        </authorList>
    </citation>
    <scope>NUCLEOTIDE SEQUENCE [LARGE SCALE GENOMIC DNA]</scope>
    <source>
        <strain evidence="8 9">Pla85_3_4</strain>
    </source>
</reference>
<dbReference type="Proteomes" id="UP000317648">
    <property type="component" value="Chromosome"/>
</dbReference>
<organism evidence="8 9">
    <name type="scientific">Lignipirellula cremea</name>
    <dbReference type="NCBI Taxonomy" id="2528010"/>
    <lineage>
        <taxon>Bacteria</taxon>
        <taxon>Pseudomonadati</taxon>
        <taxon>Planctomycetota</taxon>
        <taxon>Planctomycetia</taxon>
        <taxon>Pirellulales</taxon>
        <taxon>Pirellulaceae</taxon>
        <taxon>Lignipirellula</taxon>
    </lineage>
</organism>
<dbReference type="Pfam" id="PF01180">
    <property type="entry name" value="DHO_dh"/>
    <property type="match status" value="1"/>
</dbReference>
<keyword evidence="3" id="KW-0285">Flavoprotein</keyword>
<comment type="cofactor">
    <cofactor evidence="1">
        <name>FMN</name>
        <dbReference type="ChEBI" id="CHEBI:58210"/>
    </cofactor>
</comment>
<evidence type="ECO:0000313" key="8">
    <source>
        <dbReference type="EMBL" id="QDU95495.1"/>
    </source>
</evidence>
<dbReference type="InterPro" id="IPR012135">
    <property type="entry name" value="Dihydroorotate_DH_1_2"/>
</dbReference>
<dbReference type="AlphaFoldDB" id="A0A518DUI1"/>
<dbReference type="KEGG" id="lcre:Pla8534_33100"/>
<feature type="domain" description="Dihydroorotate dehydrogenase catalytic" evidence="7">
    <location>
        <begin position="43"/>
        <end position="341"/>
    </location>
</feature>
<keyword evidence="5" id="KW-0665">Pyrimidine biosynthesis</keyword>
<evidence type="ECO:0000256" key="1">
    <source>
        <dbReference type="ARBA" id="ARBA00001917"/>
    </source>
</evidence>
<proteinExistence type="predicted"/>
<dbReference type="EC" id="1.3.1.14" evidence="8"/>
<gene>
    <name evidence="8" type="primary">pyrD_2</name>
    <name evidence="8" type="ORF">Pla8534_33100</name>
</gene>
<dbReference type="SUPFAM" id="SSF51395">
    <property type="entry name" value="FMN-linked oxidoreductases"/>
    <property type="match status" value="1"/>
</dbReference>
<dbReference type="Gene3D" id="3.20.20.70">
    <property type="entry name" value="Aldolase class I"/>
    <property type="match status" value="1"/>
</dbReference>
<dbReference type="PIRSF" id="PIRSF000164">
    <property type="entry name" value="DHO_oxidase"/>
    <property type="match status" value="1"/>
</dbReference>
<evidence type="ECO:0000256" key="2">
    <source>
        <dbReference type="ARBA" id="ARBA00004725"/>
    </source>
</evidence>
<dbReference type="InterPro" id="IPR050074">
    <property type="entry name" value="DHO_dehydrogenase"/>
</dbReference>
<dbReference type="InterPro" id="IPR005720">
    <property type="entry name" value="Dihydroorotate_DH_cat"/>
</dbReference>
<protein>
    <submittedName>
        <fullName evidence="8">Dihydroorotate dehydrogenase B (NAD(+)), catalytic subunit</fullName>
        <ecNumber evidence="8">1.3.1.14</ecNumber>
    </submittedName>
</protein>
<name>A0A518DUI1_9BACT</name>
<evidence type="ECO:0000256" key="3">
    <source>
        <dbReference type="ARBA" id="ARBA00022630"/>
    </source>
</evidence>
<comment type="pathway">
    <text evidence="2">Pyrimidine metabolism; UMP biosynthesis via de novo pathway.</text>
</comment>
<dbReference type="EMBL" id="CP036433">
    <property type="protein sequence ID" value="QDU95495.1"/>
    <property type="molecule type" value="Genomic_DNA"/>
</dbReference>
<evidence type="ECO:0000256" key="5">
    <source>
        <dbReference type="ARBA" id="ARBA00022975"/>
    </source>
</evidence>
<dbReference type="UniPathway" id="UPA00070"/>
<dbReference type="PANTHER" id="PTHR48109">
    <property type="entry name" value="DIHYDROOROTATE DEHYDROGENASE (QUINONE), MITOCHONDRIAL-RELATED"/>
    <property type="match status" value="1"/>
</dbReference>
<sequence>MELPRYDRRETYAWNYEQAPAPLSLAEAPVPGDWRFCGRPAASPLGVAAGPLLNGRWCLYYASLGFDVLTYKTVRSVARDCYPLPNLAPVAVQQMHGGETSVATSAAMHGSWAVSFGMPSQAPEVWRRDVEQTKAQLPPGKLLSVSVVGSIEPGWSREQLADDYAQCAAWAAESGADLVEMNFSCPNVSTCDGQLYQQPADAALVAAAARKRVGSLPLAVKIGHLPDKATAAALLRALAPHIDAVAMTNSLASTVRDGDRLLFNGQPRGICGDAIRTASLAQVACCRRICDEDALALQLIGVGGASTAEHVQAYLQAGANAVHLATAAMVEPQVALHIRKQWQASAG</sequence>